<proteinExistence type="predicted"/>
<keyword evidence="6" id="KW-1185">Reference proteome</keyword>
<gene>
    <name evidence="5" type="ORF">H7C19_17240</name>
</gene>
<reference evidence="5 6" key="1">
    <citation type="submission" date="2020-08" db="EMBL/GenBank/DDBJ databases">
        <title>Cohnella phylogeny.</title>
        <authorList>
            <person name="Dunlap C."/>
        </authorList>
    </citation>
    <scope>NUCLEOTIDE SEQUENCE [LARGE SCALE GENOMIC DNA]</scope>
    <source>
        <strain evidence="5 6">DSM 28246</strain>
    </source>
</reference>
<dbReference type="PANTHER" id="PTHR43280">
    <property type="entry name" value="ARAC-FAMILY TRANSCRIPTIONAL REGULATOR"/>
    <property type="match status" value="1"/>
</dbReference>
<accession>A0A7X0RRX2</accession>
<dbReference type="PANTHER" id="PTHR43280:SF2">
    <property type="entry name" value="HTH-TYPE TRANSCRIPTIONAL REGULATOR EXSA"/>
    <property type="match status" value="1"/>
</dbReference>
<dbReference type="SMART" id="SM00342">
    <property type="entry name" value="HTH_ARAC"/>
    <property type="match status" value="1"/>
</dbReference>
<dbReference type="AlphaFoldDB" id="A0A7X0RRX2"/>
<evidence type="ECO:0000313" key="5">
    <source>
        <dbReference type="EMBL" id="MBB6672426.1"/>
    </source>
</evidence>
<dbReference type="RefSeq" id="WP_185143908.1">
    <property type="nucleotide sequence ID" value="NZ_JACJVP010000027.1"/>
</dbReference>
<feature type="domain" description="HTH araC/xylS-type" evidence="4">
    <location>
        <begin position="186"/>
        <end position="284"/>
    </location>
</feature>
<dbReference type="SUPFAM" id="SSF46689">
    <property type="entry name" value="Homeodomain-like"/>
    <property type="match status" value="2"/>
</dbReference>
<dbReference type="Gene3D" id="1.10.10.60">
    <property type="entry name" value="Homeodomain-like"/>
    <property type="match status" value="2"/>
</dbReference>
<dbReference type="GO" id="GO:0043565">
    <property type="term" value="F:sequence-specific DNA binding"/>
    <property type="evidence" value="ECO:0007669"/>
    <property type="project" value="InterPro"/>
</dbReference>
<dbReference type="InterPro" id="IPR009057">
    <property type="entry name" value="Homeodomain-like_sf"/>
</dbReference>
<dbReference type="EMBL" id="JACJVP010000027">
    <property type="protein sequence ID" value="MBB6672426.1"/>
    <property type="molecule type" value="Genomic_DNA"/>
</dbReference>
<comment type="caution">
    <text evidence="5">The sequence shown here is derived from an EMBL/GenBank/DDBJ whole genome shotgun (WGS) entry which is preliminary data.</text>
</comment>
<dbReference type="InterPro" id="IPR037923">
    <property type="entry name" value="HTH-like"/>
</dbReference>
<evidence type="ECO:0000259" key="4">
    <source>
        <dbReference type="PROSITE" id="PS01124"/>
    </source>
</evidence>
<evidence type="ECO:0000256" key="3">
    <source>
        <dbReference type="ARBA" id="ARBA00023163"/>
    </source>
</evidence>
<evidence type="ECO:0000313" key="6">
    <source>
        <dbReference type="Proteomes" id="UP000547209"/>
    </source>
</evidence>
<dbReference type="InterPro" id="IPR018060">
    <property type="entry name" value="HTH_AraC"/>
</dbReference>
<dbReference type="PROSITE" id="PS01124">
    <property type="entry name" value="HTH_ARAC_FAMILY_2"/>
    <property type="match status" value="1"/>
</dbReference>
<keyword evidence="1" id="KW-0805">Transcription regulation</keyword>
<organism evidence="5 6">
    <name type="scientific">Cohnella nanjingensis</name>
    <dbReference type="NCBI Taxonomy" id="1387779"/>
    <lineage>
        <taxon>Bacteria</taxon>
        <taxon>Bacillati</taxon>
        <taxon>Bacillota</taxon>
        <taxon>Bacilli</taxon>
        <taxon>Bacillales</taxon>
        <taxon>Paenibacillaceae</taxon>
        <taxon>Cohnella</taxon>
    </lineage>
</organism>
<dbReference type="SUPFAM" id="SSF51215">
    <property type="entry name" value="Regulatory protein AraC"/>
    <property type="match status" value="1"/>
</dbReference>
<dbReference type="GO" id="GO:0003700">
    <property type="term" value="F:DNA-binding transcription factor activity"/>
    <property type="evidence" value="ECO:0007669"/>
    <property type="project" value="InterPro"/>
</dbReference>
<protein>
    <submittedName>
        <fullName evidence="5">Helix-turn-helix transcriptional regulator</fullName>
    </submittedName>
</protein>
<name>A0A7X0RRX2_9BACL</name>
<keyword evidence="3" id="KW-0804">Transcription</keyword>
<dbReference type="Pfam" id="PF12833">
    <property type="entry name" value="HTH_18"/>
    <property type="match status" value="1"/>
</dbReference>
<dbReference type="Proteomes" id="UP000547209">
    <property type="component" value="Unassembled WGS sequence"/>
</dbReference>
<sequence length="292" mass="33694">MTDIRFISPPIPHYILSGEDTYPAGGMHASRKDIGVFDLLIVDKGCLYMAEEDAAFEATPGTYLLLRPDRSHRSYRSCTEETHFYWVHLQTLGRWHEMSGTQISVNPIDDNPYVQINQFAYQLPRFGPLRQPATVYALLASLNQLSRQPYAVDRLKQQTLFQELLIQLLQETVQPAARHPQFAIAEQAAAFLRTHYRRPLSYAELSEAVHFHPNYIARCMKAVFGCTPLEYLTRYRIEQAKGQLVRTDEPVGRIAEDVGFGSFPFFVRCFAKHTGCRPREYRMRYREEAAPK</sequence>
<keyword evidence="2" id="KW-0238">DNA-binding</keyword>
<evidence type="ECO:0000256" key="2">
    <source>
        <dbReference type="ARBA" id="ARBA00023125"/>
    </source>
</evidence>
<evidence type="ECO:0000256" key="1">
    <source>
        <dbReference type="ARBA" id="ARBA00023015"/>
    </source>
</evidence>